<organism evidence="1 2">
    <name type="scientific">Niveispirillum cyanobacteriorum</name>
    <dbReference type="NCBI Taxonomy" id="1612173"/>
    <lineage>
        <taxon>Bacteria</taxon>
        <taxon>Pseudomonadati</taxon>
        <taxon>Pseudomonadota</taxon>
        <taxon>Alphaproteobacteria</taxon>
        <taxon>Rhodospirillales</taxon>
        <taxon>Azospirillaceae</taxon>
        <taxon>Niveispirillum</taxon>
    </lineage>
</organism>
<accession>A0A2K9NGF9</accession>
<sequence>MSQNYKALQQVRFAQSFREAAEIVDQPLRDPGPGEIRVRNHWCGVNGIFDTQIARNAVDYIRIPMPTWTGVEAIGVVEAVGEGVTGFRPGDAAATNRFTGGYRQANIAPAAQFIPTPSAHRDYLALASTGVSALLALEHVGGLRAGETVAISAAAGGLGHMLVQLAKLAGARVVAVCGGERKSAFVWSLGADRVIDYKREDVAQVLSTEFRDALDLAVDTVSGAIFDAFLDNVAPLGRVVVAGAAQDLDGKPEIVTAPRVGNKLYYKGASVRGFMNGRLTDLWPAARERLFSLHAAGKINVTFDDTPFTGLAQVPDAVEHLLSGRSMGKVTVDLR</sequence>
<dbReference type="PANTHER" id="PTHR43677:SF3">
    <property type="entry name" value="PROSTAGLANDIN REDUCTASE 3"/>
    <property type="match status" value="1"/>
</dbReference>
<dbReference type="EMBL" id="CP025612">
    <property type="protein sequence ID" value="AUN32188.1"/>
    <property type="molecule type" value="Genomic_DNA"/>
</dbReference>
<dbReference type="Gene3D" id="3.90.180.10">
    <property type="entry name" value="Medium-chain alcohol dehydrogenases, catalytic domain"/>
    <property type="match status" value="1"/>
</dbReference>
<dbReference type="GO" id="GO:0016491">
    <property type="term" value="F:oxidoreductase activity"/>
    <property type="evidence" value="ECO:0007669"/>
    <property type="project" value="InterPro"/>
</dbReference>
<dbReference type="PANTHER" id="PTHR43677">
    <property type="entry name" value="SHORT-CHAIN DEHYDROGENASE/REDUCTASE"/>
    <property type="match status" value="1"/>
</dbReference>
<dbReference type="Proteomes" id="UP000234752">
    <property type="component" value="Chromosome eg_2"/>
</dbReference>
<dbReference type="SMART" id="SM00829">
    <property type="entry name" value="PKS_ER"/>
    <property type="match status" value="1"/>
</dbReference>
<dbReference type="SUPFAM" id="SSF51735">
    <property type="entry name" value="NAD(P)-binding Rossmann-fold domains"/>
    <property type="match status" value="1"/>
</dbReference>
<evidence type="ECO:0000313" key="2">
    <source>
        <dbReference type="Proteomes" id="UP000234752"/>
    </source>
</evidence>
<dbReference type="InterPro" id="IPR020843">
    <property type="entry name" value="ER"/>
</dbReference>
<proteinExistence type="predicted"/>
<keyword evidence="2" id="KW-1185">Reference proteome</keyword>
<dbReference type="AlphaFoldDB" id="A0A2K9NGF9"/>
<dbReference type="InterPro" id="IPR051397">
    <property type="entry name" value="Zn-ADH-like_protein"/>
</dbReference>
<dbReference type="InterPro" id="IPR011032">
    <property type="entry name" value="GroES-like_sf"/>
</dbReference>
<dbReference type="SUPFAM" id="SSF50129">
    <property type="entry name" value="GroES-like"/>
    <property type="match status" value="1"/>
</dbReference>
<dbReference type="KEGG" id="ncb:C0V82_17430"/>
<reference evidence="1 2" key="1">
    <citation type="submission" date="2017-12" db="EMBL/GenBank/DDBJ databases">
        <title>Genomes of bacteria within cyanobacterial aggregates.</title>
        <authorList>
            <person name="Cai H."/>
        </authorList>
    </citation>
    <scope>NUCLEOTIDE SEQUENCE [LARGE SCALE GENOMIC DNA]</scope>
    <source>
        <strain evidence="1 2">TH16</strain>
    </source>
</reference>
<evidence type="ECO:0000313" key="1">
    <source>
        <dbReference type="EMBL" id="AUN32188.1"/>
    </source>
</evidence>
<dbReference type="Pfam" id="PF00107">
    <property type="entry name" value="ADH_zinc_N"/>
    <property type="match status" value="1"/>
</dbReference>
<dbReference type="InterPro" id="IPR013149">
    <property type="entry name" value="ADH-like_C"/>
</dbReference>
<name>A0A2K9NGF9_9PROT</name>
<protein>
    <submittedName>
        <fullName evidence="1">Alcohol dehydrogenase</fullName>
    </submittedName>
</protein>
<gene>
    <name evidence="1" type="ORF">C0V82_17430</name>
</gene>
<dbReference type="RefSeq" id="WP_102113733.1">
    <property type="nucleotide sequence ID" value="NZ_BMGN01000006.1"/>
</dbReference>
<dbReference type="InterPro" id="IPR013154">
    <property type="entry name" value="ADH-like_N"/>
</dbReference>
<dbReference type="Pfam" id="PF08240">
    <property type="entry name" value="ADH_N"/>
    <property type="match status" value="1"/>
</dbReference>
<dbReference type="Gene3D" id="3.40.50.720">
    <property type="entry name" value="NAD(P)-binding Rossmann-like Domain"/>
    <property type="match status" value="1"/>
</dbReference>
<dbReference type="InterPro" id="IPR036291">
    <property type="entry name" value="NAD(P)-bd_dom_sf"/>
</dbReference>
<dbReference type="OrthoDB" id="9809185at2"/>